<evidence type="ECO:0000313" key="2">
    <source>
        <dbReference type="Proteomes" id="UP000002195"/>
    </source>
</evidence>
<sequence>MTLFSSISKIGSIQNGISLNKTNSTISNNEVKGFNIKNLDYFF</sequence>
<dbReference type="GeneID" id="8625763"/>
<protein>
    <submittedName>
        <fullName evidence="1">HssA/2C/7E family protein</fullName>
    </submittedName>
</protein>
<comment type="caution">
    <text evidence="1">The sequence shown here is derived from an EMBL/GenBank/DDBJ whole genome shotgun (WGS) entry which is preliminary data.</text>
</comment>
<dbReference type="PhylomeDB" id="Q54LD9"/>
<evidence type="ECO:0000313" key="1">
    <source>
        <dbReference type="EMBL" id="EAL64099.1"/>
    </source>
</evidence>
<dbReference type="Proteomes" id="UP000002195">
    <property type="component" value="Unassembled WGS sequence"/>
</dbReference>
<dbReference type="RefSeq" id="XP_637622.1">
    <property type="nucleotide sequence ID" value="XM_632530.1"/>
</dbReference>
<dbReference type="dictyBase" id="DDB_G0286687"/>
<dbReference type="AlphaFoldDB" id="Q54LD9"/>
<organism evidence="1 2">
    <name type="scientific">Dictyostelium discoideum</name>
    <name type="common">Social amoeba</name>
    <dbReference type="NCBI Taxonomy" id="44689"/>
    <lineage>
        <taxon>Eukaryota</taxon>
        <taxon>Amoebozoa</taxon>
        <taxon>Evosea</taxon>
        <taxon>Eumycetozoa</taxon>
        <taxon>Dictyostelia</taxon>
        <taxon>Dictyosteliales</taxon>
        <taxon>Dictyosteliaceae</taxon>
        <taxon>Dictyostelium</taxon>
    </lineage>
</organism>
<reference evidence="1 2" key="1">
    <citation type="journal article" date="2005" name="Nature">
        <title>The genome of the social amoeba Dictyostelium discoideum.</title>
        <authorList>
            <consortium name="The Dictyostelium discoideum Sequencing Consortium"/>
            <person name="Eichinger L."/>
            <person name="Pachebat J.A."/>
            <person name="Glockner G."/>
            <person name="Rajandream M.A."/>
            <person name="Sucgang R."/>
            <person name="Berriman M."/>
            <person name="Song J."/>
            <person name="Olsen R."/>
            <person name="Szafranski K."/>
            <person name="Xu Q."/>
            <person name="Tunggal B."/>
            <person name="Kummerfeld S."/>
            <person name="Madera M."/>
            <person name="Konfortov B.A."/>
            <person name="Rivero F."/>
            <person name="Bankier A.T."/>
            <person name="Lehmann R."/>
            <person name="Hamlin N."/>
            <person name="Davies R."/>
            <person name="Gaudet P."/>
            <person name="Fey P."/>
            <person name="Pilcher K."/>
            <person name="Chen G."/>
            <person name="Saunders D."/>
            <person name="Sodergren E."/>
            <person name="Davis P."/>
            <person name="Kerhornou A."/>
            <person name="Nie X."/>
            <person name="Hall N."/>
            <person name="Anjard C."/>
            <person name="Hemphill L."/>
            <person name="Bason N."/>
            <person name="Farbrother P."/>
            <person name="Desany B."/>
            <person name="Just E."/>
            <person name="Morio T."/>
            <person name="Rost R."/>
            <person name="Churcher C."/>
            <person name="Cooper J."/>
            <person name="Haydock S."/>
            <person name="van Driessche N."/>
            <person name="Cronin A."/>
            <person name="Goodhead I."/>
            <person name="Muzny D."/>
            <person name="Mourier T."/>
            <person name="Pain A."/>
            <person name="Lu M."/>
            <person name="Harper D."/>
            <person name="Lindsay R."/>
            <person name="Hauser H."/>
            <person name="James K."/>
            <person name="Quiles M."/>
            <person name="Madan Babu M."/>
            <person name="Saito T."/>
            <person name="Buchrieser C."/>
            <person name="Wardroper A."/>
            <person name="Felder M."/>
            <person name="Thangavelu M."/>
            <person name="Johnson D."/>
            <person name="Knights A."/>
            <person name="Loulseged H."/>
            <person name="Mungall K."/>
            <person name="Oliver K."/>
            <person name="Price C."/>
            <person name="Quail M.A."/>
            <person name="Urushihara H."/>
            <person name="Hernandez J."/>
            <person name="Rabbinowitsch E."/>
            <person name="Steffen D."/>
            <person name="Sanders M."/>
            <person name="Ma J."/>
            <person name="Kohara Y."/>
            <person name="Sharp S."/>
            <person name="Simmonds M."/>
            <person name="Spiegler S."/>
            <person name="Tivey A."/>
            <person name="Sugano S."/>
            <person name="White B."/>
            <person name="Walker D."/>
            <person name="Woodward J."/>
            <person name="Winckler T."/>
            <person name="Tanaka Y."/>
            <person name="Shaulsky G."/>
            <person name="Schleicher M."/>
            <person name="Weinstock G."/>
            <person name="Rosenthal A."/>
            <person name="Cox E.C."/>
            <person name="Chisholm R.L."/>
            <person name="Gibbs R."/>
            <person name="Loomis W.F."/>
            <person name="Platzer M."/>
            <person name="Kay R.R."/>
            <person name="Williams J."/>
            <person name="Dear P.H."/>
            <person name="Noegel A.A."/>
            <person name="Barrell B."/>
            <person name="Kuspa A."/>
        </authorList>
    </citation>
    <scope>NUCLEOTIDE SEQUENCE [LARGE SCALE GENOMIC DNA]</scope>
    <source>
        <strain evidence="1 2">AX4</strain>
    </source>
</reference>
<dbReference type="InParanoid" id="Q54LD9"/>
<accession>Q54LD9</accession>
<dbReference type="KEGG" id="ddi:DDB_G0286687"/>
<dbReference type="VEuPathDB" id="AmoebaDB:DDB_G0286687"/>
<name>Q54LD9_DICDI</name>
<proteinExistence type="predicted"/>
<dbReference type="EMBL" id="AAFI02000089">
    <property type="protein sequence ID" value="EAL64099.1"/>
    <property type="molecule type" value="Genomic_DNA"/>
</dbReference>
<keyword evidence="2" id="KW-1185">Reference proteome</keyword>
<dbReference type="HOGENOM" id="CLU_3243269_0_0_1"/>
<dbReference type="PaxDb" id="44689-DDB0302584"/>
<gene>
    <name evidence="1" type="ORF">DDB_G0286687</name>
</gene>